<proteinExistence type="inferred from homology"/>
<dbReference type="GO" id="GO:0033819">
    <property type="term" value="F:lipoyl(octanoyl) transferase activity"/>
    <property type="evidence" value="ECO:0007669"/>
    <property type="project" value="InterPro"/>
</dbReference>
<comment type="similarity">
    <text evidence="3">Belongs to the octanoyltransferase LipL family.</text>
</comment>
<organism evidence="5 6">
    <name type="scientific">Salicibibacter cibarius</name>
    <dbReference type="NCBI Taxonomy" id="2743000"/>
    <lineage>
        <taxon>Bacteria</taxon>
        <taxon>Bacillati</taxon>
        <taxon>Bacillota</taxon>
        <taxon>Bacilli</taxon>
        <taxon>Bacillales</taxon>
        <taxon>Bacillaceae</taxon>
        <taxon>Salicibibacter</taxon>
    </lineage>
</organism>
<reference evidence="5 6" key="1">
    <citation type="submission" date="2020-06" db="EMBL/GenBank/DDBJ databases">
        <title>Genomic analysis of Salicibibacter sp. NKC5-3.</title>
        <authorList>
            <person name="Oh Y.J."/>
        </authorList>
    </citation>
    <scope>NUCLEOTIDE SEQUENCE [LARGE SCALE GENOMIC DNA]</scope>
    <source>
        <strain evidence="5 6">NKC5-3</strain>
    </source>
</reference>
<dbReference type="GO" id="GO:0016874">
    <property type="term" value="F:ligase activity"/>
    <property type="evidence" value="ECO:0007669"/>
    <property type="project" value="UniProtKB-KW"/>
</dbReference>
<evidence type="ECO:0000256" key="1">
    <source>
        <dbReference type="ARBA" id="ARBA00022679"/>
    </source>
</evidence>
<dbReference type="PANTHER" id="PTHR43679">
    <property type="entry name" value="OCTANOYLTRANSFERASE LIPM-RELATED"/>
    <property type="match status" value="1"/>
</dbReference>
<dbReference type="EMBL" id="CP054705">
    <property type="protein sequence ID" value="QQK78061.1"/>
    <property type="molecule type" value="Genomic_DNA"/>
</dbReference>
<dbReference type="Gene3D" id="3.30.930.10">
    <property type="entry name" value="Bira Bifunctional Protein, Domain 2"/>
    <property type="match status" value="1"/>
</dbReference>
<dbReference type="InterPro" id="IPR050664">
    <property type="entry name" value="Octanoyltrans_LipM/LipL"/>
</dbReference>
<dbReference type="AlphaFoldDB" id="A0A7T6Z6X5"/>
<dbReference type="PANTHER" id="PTHR43679:SF2">
    <property type="entry name" value="OCTANOYL-[GCVH]:PROTEIN N-OCTANOYLTRANSFERASE"/>
    <property type="match status" value="1"/>
</dbReference>
<feature type="domain" description="BPL/LPL catalytic" evidence="4">
    <location>
        <begin position="43"/>
        <end position="225"/>
    </location>
</feature>
<keyword evidence="2 3" id="KW-0012">Acyltransferase</keyword>
<dbReference type="EC" id="2.3.1.204" evidence="3"/>
<evidence type="ECO:0000313" key="6">
    <source>
        <dbReference type="Proteomes" id="UP000595823"/>
    </source>
</evidence>
<dbReference type="GO" id="GO:0009107">
    <property type="term" value="P:lipoate biosynthetic process"/>
    <property type="evidence" value="ECO:0007669"/>
    <property type="project" value="UniProtKB-UniRule"/>
</dbReference>
<dbReference type="CDD" id="cd16443">
    <property type="entry name" value="LplA"/>
    <property type="match status" value="1"/>
</dbReference>
<dbReference type="SUPFAM" id="SSF55681">
    <property type="entry name" value="Class II aaRS and biotin synthetases"/>
    <property type="match status" value="1"/>
</dbReference>
<dbReference type="InterPro" id="IPR004143">
    <property type="entry name" value="BPL_LPL_catalytic"/>
</dbReference>
<evidence type="ECO:0000313" key="5">
    <source>
        <dbReference type="EMBL" id="QQK78061.1"/>
    </source>
</evidence>
<comment type="pathway">
    <text evidence="3">Protein modification; protein lipoylation via endogenous pathway; protein N(6)-(lipoyl)lysine from octanoyl-[acyl-carrier-protein].</text>
</comment>
<comment type="catalytic activity">
    <reaction evidence="3">
        <text>N(6)-octanoyl-L-lysyl-[glycine-cleavage complex H protein] + L-lysyl-[lipoyl-carrier protein] = N(6)-octanoyl-L-lysyl-[lipoyl-carrier protein] + L-lysyl-[glycine-cleavage complex H protein]</text>
        <dbReference type="Rhea" id="RHEA:20213"/>
        <dbReference type="Rhea" id="RHEA-COMP:10500"/>
        <dbReference type="Rhea" id="RHEA-COMP:10501"/>
        <dbReference type="Rhea" id="RHEA-COMP:10503"/>
        <dbReference type="Rhea" id="RHEA-COMP:10504"/>
        <dbReference type="ChEBI" id="CHEBI:29969"/>
        <dbReference type="ChEBI" id="CHEBI:78809"/>
        <dbReference type="EC" id="2.3.1.204"/>
    </reaction>
</comment>
<feature type="site" description="Lowers pKa of active site Cys" evidence="3">
    <location>
        <position position="159"/>
    </location>
</feature>
<dbReference type="HAMAP" id="MF_02119">
    <property type="entry name" value="LipL"/>
    <property type="match status" value="1"/>
</dbReference>
<dbReference type="InterPro" id="IPR045864">
    <property type="entry name" value="aa-tRNA-synth_II/BPL/LPL"/>
</dbReference>
<feature type="active site" description="Acyl-thioester intermediate" evidence="3">
    <location>
        <position position="147"/>
    </location>
</feature>
<dbReference type="Pfam" id="PF21948">
    <property type="entry name" value="LplA-B_cat"/>
    <property type="match status" value="1"/>
</dbReference>
<dbReference type="PROSITE" id="PS51733">
    <property type="entry name" value="BPL_LPL_CATALYTIC"/>
    <property type="match status" value="1"/>
</dbReference>
<sequence length="280" mass="31407">MTSLQTLPAKQWRWLDHSEQGLDYSPLHSFAYDDTLCESVGKEDSFPIVHTWIHKPTIVLGTLDSRLPSIHRAIEQQNENGFETIVRNSGGLAVFLDPGILNISLIVKDTKTFAINAAYTFMWNVVREMYHDAAKEILAGEIAGSYCPGNYDLSIGGKKFAGISQRRLRGGISIQVYLAVTGNGSERAEIIRHFYQIAGGEDSPATPKVKPETMASLTELYNRKMTIADSEARMQRVFNNHGITITPTRLSSNEESRFQKRLSLIDARNKKILGYEQKAR</sequence>
<dbReference type="InterPro" id="IPR024897">
    <property type="entry name" value="LipL"/>
</dbReference>
<dbReference type="KEGG" id="scia:HUG15_22375"/>
<dbReference type="GO" id="GO:0009249">
    <property type="term" value="P:protein lipoylation"/>
    <property type="evidence" value="ECO:0007669"/>
    <property type="project" value="UniProtKB-UniRule"/>
</dbReference>
<evidence type="ECO:0000256" key="3">
    <source>
        <dbReference type="HAMAP-Rule" id="MF_02119"/>
    </source>
</evidence>
<keyword evidence="6" id="KW-1185">Reference proteome</keyword>
<dbReference type="RefSeq" id="WP_200126004.1">
    <property type="nucleotide sequence ID" value="NZ_CP054705.1"/>
</dbReference>
<comment type="function">
    <text evidence="3">Catalyzes the amidotransfer (transamidation) of the octanoyl moiety from octanoyl-GcvH to the lipoyl domain of the E2 subunit of lipoate-dependent enzymes.</text>
</comment>
<gene>
    <name evidence="3" type="primary">lipL</name>
    <name evidence="5" type="ORF">HUG15_22375</name>
</gene>
<comment type="miscellaneous">
    <text evidence="3">The reaction proceeds via a thioester-linked acyl-enzyme intermediate.</text>
</comment>
<protein>
    <recommendedName>
        <fullName evidence="3">Octanoyl-[GcvH]:protein N-octanoyltransferase</fullName>
        <ecNumber evidence="3">2.3.1.204</ecNumber>
    </recommendedName>
    <alternativeName>
        <fullName evidence="3">Octanoyl-[GcvH]:E2 amidotransferase</fullName>
    </alternativeName>
</protein>
<keyword evidence="1 3" id="KW-0808">Transferase</keyword>
<evidence type="ECO:0000256" key="2">
    <source>
        <dbReference type="ARBA" id="ARBA00023315"/>
    </source>
</evidence>
<dbReference type="Proteomes" id="UP000595823">
    <property type="component" value="Chromosome"/>
</dbReference>
<accession>A0A7T6Z6X5</accession>
<evidence type="ECO:0000259" key="4">
    <source>
        <dbReference type="PROSITE" id="PS51733"/>
    </source>
</evidence>
<keyword evidence="5" id="KW-0436">Ligase</keyword>
<name>A0A7T6Z6X5_9BACI</name>